<dbReference type="GO" id="GO:0005737">
    <property type="term" value="C:cytoplasm"/>
    <property type="evidence" value="ECO:0007669"/>
    <property type="project" value="UniProtKB-SubCell"/>
</dbReference>
<keyword evidence="3" id="KW-0963">Cytoplasm</keyword>
<protein>
    <recommendedName>
        <fullName evidence="3">dTTP/UTP pyrophosphatase</fullName>
        <shortName evidence="3">dTTPase/UTPase</shortName>
        <ecNumber evidence="3">3.6.1.9</ecNumber>
    </recommendedName>
    <alternativeName>
        <fullName evidence="3">Nucleoside triphosphate pyrophosphatase</fullName>
    </alternativeName>
    <alternativeName>
        <fullName evidence="3">Nucleotide pyrophosphatase</fullName>
        <shortName evidence="3">Nucleotide PPase</shortName>
    </alternativeName>
</protein>
<dbReference type="NCBIfam" id="TIGR00172">
    <property type="entry name" value="maf"/>
    <property type="match status" value="1"/>
</dbReference>
<dbReference type="Proteomes" id="UP000287857">
    <property type="component" value="Unassembled WGS sequence"/>
</dbReference>
<dbReference type="EMBL" id="NGJS01000007">
    <property type="protein sequence ID" value="RST98894.1"/>
    <property type="molecule type" value="Genomic_DNA"/>
</dbReference>
<feature type="site" description="Important for substrate specificity" evidence="3">
    <location>
        <position position="151"/>
    </location>
</feature>
<feature type="site" description="Important for substrate specificity" evidence="3">
    <location>
        <position position="69"/>
    </location>
</feature>
<keyword evidence="3" id="KW-0546">Nucleotide metabolism</keyword>
<dbReference type="OrthoDB" id="9807767at2"/>
<evidence type="ECO:0000256" key="1">
    <source>
        <dbReference type="ARBA" id="ARBA00001968"/>
    </source>
</evidence>
<dbReference type="PANTHER" id="PTHR43213:SF5">
    <property type="entry name" value="BIFUNCTIONAL DTTP_UTP PYROPHOSPHATASE_METHYLTRANSFERASE PROTEIN-RELATED"/>
    <property type="match status" value="1"/>
</dbReference>
<evidence type="ECO:0000313" key="5">
    <source>
        <dbReference type="Proteomes" id="UP000287857"/>
    </source>
</evidence>
<comment type="function">
    <text evidence="3">Nucleoside triphosphate pyrophosphatase that hydrolyzes dTTP and UTP. May have a dual role in cell division arrest and in preventing the incorporation of modified nucleotides into cellular nucleic acids.</text>
</comment>
<dbReference type="EC" id="3.6.1.9" evidence="3"/>
<comment type="catalytic activity">
    <reaction evidence="3">
        <text>UTP + H2O = UMP + diphosphate + H(+)</text>
        <dbReference type="Rhea" id="RHEA:29395"/>
        <dbReference type="ChEBI" id="CHEBI:15377"/>
        <dbReference type="ChEBI" id="CHEBI:15378"/>
        <dbReference type="ChEBI" id="CHEBI:33019"/>
        <dbReference type="ChEBI" id="CHEBI:46398"/>
        <dbReference type="ChEBI" id="CHEBI:57865"/>
        <dbReference type="EC" id="3.6.1.9"/>
    </reaction>
</comment>
<dbReference type="PIRSF" id="PIRSF006305">
    <property type="entry name" value="Maf"/>
    <property type="match status" value="1"/>
</dbReference>
<dbReference type="RefSeq" id="WP_125983817.1">
    <property type="nucleotide sequence ID" value="NZ_NGJS01000007.1"/>
</dbReference>
<gene>
    <name evidence="4" type="ORF">CBF37_05855</name>
</gene>
<dbReference type="GO" id="GO:0036218">
    <property type="term" value="F:dTTP diphosphatase activity"/>
    <property type="evidence" value="ECO:0007669"/>
    <property type="project" value="RHEA"/>
</dbReference>
<reference evidence="4 5" key="1">
    <citation type="submission" date="2017-05" db="EMBL/GenBank/DDBJ databases">
        <title>Vagococcus spp. assemblies.</title>
        <authorList>
            <person name="Gulvik C.A."/>
        </authorList>
    </citation>
    <scope>NUCLEOTIDE SEQUENCE [LARGE SCALE GENOMIC DNA]</scope>
    <source>
        <strain evidence="4 5">SS1995</strain>
    </source>
</reference>
<comment type="caution">
    <text evidence="4">The sequence shown here is derived from an EMBL/GenBank/DDBJ whole genome shotgun (WGS) entry which is preliminary data.</text>
</comment>
<comment type="similarity">
    <text evidence="3">Belongs to the Maf family. YhdE subfamily.</text>
</comment>
<dbReference type="Gene3D" id="3.90.950.10">
    <property type="match status" value="1"/>
</dbReference>
<name>A0A429ZY68_9ENTE</name>
<dbReference type="PANTHER" id="PTHR43213">
    <property type="entry name" value="BIFUNCTIONAL DTTP/UTP PYROPHOSPHATASE/METHYLTRANSFERASE PROTEIN-RELATED"/>
    <property type="match status" value="1"/>
</dbReference>
<comment type="cofactor">
    <cofactor evidence="1 3">
        <name>a divalent metal cation</name>
        <dbReference type="ChEBI" id="CHEBI:60240"/>
    </cofactor>
</comment>
<sequence>MSYILASASPRRQELLCKVMTDFDVIPADIDETPLDNEVPIDYVERMAREKAKVIFCKNKDAIVIGCDTSVVYEKNILGKPKDASEAFKTLKQLSGKMHHVITSIAIISNNQLEQHTEIVEVTFYDLLESQINSYIASGEPMDKAGAYGIQDQGSLFVKQINGDYYSVVGLPIGWLNDWLLKGHSKQIS</sequence>
<dbReference type="GO" id="GO:0036221">
    <property type="term" value="F:UTP diphosphatase activity"/>
    <property type="evidence" value="ECO:0007669"/>
    <property type="project" value="RHEA"/>
</dbReference>
<dbReference type="HAMAP" id="MF_00528">
    <property type="entry name" value="Maf"/>
    <property type="match status" value="1"/>
</dbReference>
<dbReference type="CDD" id="cd00555">
    <property type="entry name" value="Maf"/>
    <property type="match status" value="1"/>
</dbReference>
<keyword evidence="2 3" id="KW-0378">Hydrolase</keyword>
<dbReference type="InterPro" id="IPR029001">
    <property type="entry name" value="ITPase-like_fam"/>
</dbReference>
<dbReference type="InterPro" id="IPR003697">
    <property type="entry name" value="Maf-like"/>
</dbReference>
<dbReference type="SUPFAM" id="SSF52972">
    <property type="entry name" value="ITPase-like"/>
    <property type="match status" value="1"/>
</dbReference>
<feature type="active site" description="Proton acceptor" evidence="3">
    <location>
        <position position="68"/>
    </location>
</feature>
<organism evidence="4 5">
    <name type="scientific">Vagococcus vulneris</name>
    <dbReference type="NCBI Taxonomy" id="1977869"/>
    <lineage>
        <taxon>Bacteria</taxon>
        <taxon>Bacillati</taxon>
        <taxon>Bacillota</taxon>
        <taxon>Bacilli</taxon>
        <taxon>Lactobacillales</taxon>
        <taxon>Enterococcaceae</taxon>
        <taxon>Vagococcus</taxon>
    </lineage>
</organism>
<evidence type="ECO:0000256" key="3">
    <source>
        <dbReference type="HAMAP-Rule" id="MF_00528"/>
    </source>
</evidence>
<evidence type="ECO:0000256" key="2">
    <source>
        <dbReference type="ARBA" id="ARBA00022801"/>
    </source>
</evidence>
<accession>A0A429ZY68</accession>
<comment type="subcellular location">
    <subcellularLocation>
        <location evidence="3">Cytoplasm</location>
    </subcellularLocation>
</comment>
<evidence type="ECO:0000313" key="4">
    <source>
        <dbReference type="EMBL" id="RST98894.1"/>
    </source>
</evidence>
<keyword evidence="5" id="KW-1185">Reference proteome</keyword>
<dbReference type="AlphaFoldDB" id="A0A429ZY68"/>
<proteinExistence type="inferred from homology"/>
<comment type="caution">
    <text evidence="3">Lacks conserved residue(s) required for the propagation of feature annotation.</text>
</comment>
<dbReference type="GO" id="GO:0009117">
    <property type="term" value="P:nucleotide metabolic process"/>
    <property type="evidence" value="ECO:0007669"/>
    <property type="project" value="UniProtKB-KW"/>
</dbReference>
<comment type="catalytic activity">
    <reaction evidence="3">
        <text>dTTP + H2O = dTMP + diphosphate + H(+)</text>
        <dbReference type="Rhea" id="RHEA:28534"/>
        <dbReference type="ChEBI" id="CHEBI:15377"/>
        <dbReference type="ChEBI" id="CHEBI:15378"/>
        <dbReference type="ChEBI" id="CHEBI:33019"/>
        <dbReference type="ChEBI" id="CHEBI:37568"/>
        <dbReference type="ChEBI" id="CHEBI:63528"/>
        <dbReference type="EC" id="3.6.1.9"/>
    </reaction>
</comment>
<dbReference type="Pfam" id="PF02545">
    <property type="entry name" value="Maf"/>
    <property type="match status" value="1"/>
</dbReference>
<feature type="site" description="Important for substrate specificity" evidence="3">
    <location>
        <position position="11"/>
    </location>
</feature>